<accession>A0A4V6A5P6</accession>
<dbReference type="AlphaFoldDB" id="A0A4V6A5P6"/>
<dbReference type="InterPro" id="IPR016197">
    <property type="entry name" value="Chromo-like_dom_sf"/>
</dbReference>
<gene>
    <name evidence="4" type="ORF">D5086_0000225710</name>
</gene>
<evidence type="ECO:0000259" key="3">
    <source>
        <dbReference type="Pfam" id="PF03732"/>
    </source>
</evidence>
<evidence type="ECO:0000259" key="2">
    <source>
        <dbReference type="Pfam" id="PF00385"/>
    </source>
</evidence>
<dbReference type="Pfam" id="PF03732">
    <property type="entry name" value="Retrotrans_gag"/>
    <property type="match status" value="1"/>
</dbReference>
<feature type="region of interest" description="Disordered" evidence="1">
    <location>
        <begin position="578"/>
        <end position="604"/>
    </location>
</feature>
<dbReference type="InterPro" id="IPR032567">
    <property type="entry name" value="RTL1-rel"/>
</dbReference>
<dbReference type="Gene3D" id="2.40.50.40">
    <property type="match status" value="1"/>
</dbReference>
<sequence length="604" mass="69133">MGTNKERIEQLEIALGEVQDGLHRMEIHMADRHRQMEETLNRLSDVLLANQAPAVHGNQHREGHEGGRQIVSSKSAKLEFPRFSGDDPTEWFNRVNQFFEFQNTAETQKVSLASYHLEGEANQWWQWIRRNFQDEGRAIAWVDFEDELWARFGPSECENFDETLSRIRQTGSLREYQREFERLGNRVRGWTQRALVGTFMGGLRTDISDGIRMFKPQTLKDAISFARMKDDQLMRQRKFIRPTPSVRTPLALPPSTSTSQVTPIRRLSWDEMQRRRLQGLCFNCNERFTAGHKCQGAKLLMLESHAEDEEAVDDDIHNKYYAAEHLEESVEPAITLHALTGWTAPKTMRVTARIGTHAIFTLIDSGSTHNFISERMANLLRLPVVSTKAFTVRVANGENLKCQEKFNAVQVDLQGSIFSLTLYSLPLTGLDLVLGIQWLELLGSVVCNWKQLTMEFFWANKARRLEGIDGQEIKAATFKEISKDVCSSGAIYAFCLQITMQDMHDETAAPIHTELPPVADDGVVILEPHSILDTRWIKHGGQLVEESLVHWQHLSQDDATWEPTEQLFAQFSPSILEDKDNFRGGSNDRPRRSARGLKPNLKYL</sequence>
<dbReference type="SUPFAM" id="SSF54160">
    <property type="entry name" value="Chromo domain-like"/>
    <property type="match status" value="1"/>
</dbReference>
<feature type="domain" description="Chromo" evidence="2">
    <location>
        <begin position="527"/>
        <end position="569"/>
    </location>
</feature>
<dbReference type="InterPro" id="IPR021109">
    <property type="entry name" value="Peptidase_aspartic_dom_sf"/>
</dbReference>
<evidence type="ECO:0008006" key="5">
    <source>
        <dbReference type="Google" id="ProtNLM"/>
    </source>
</evidence>
<name>A0A4V6A5P6_POPAL</name>
<dbReference type="CDD" id="cd00303">
    <property type="entry name" value="retropepsin_like"/>
    <property type="match status" value="1"/>
</dbReference>
<reference evidence="4" key="1">
    <citation type="submission" date="2018-10" db="EMBL/GenBank/DDBJ databases">
        <title>Population genomic analysis revealed the cold adaptation of white poplar.</title>
        <authorList>
            <person name="Liu Y.-J."/>
        </authorList>
    </citation>
    <scope>NUCLEOTIDE SEQUENCE [LARGE SCALE GENOMIC DNA]</scope>
    <source>
        <strain evidence="4">PAL-ZL1</strain>
    </source>
</reference>
<dbReference type="PANTHER" id="PTHR15503:SF22">
    <property type="entry name" value="TRANSPOSON TY3-I GAG POLYPROTEIN"/>
    <property type="match status" value="1"/>
</dbReference>
<dbReference type="PANTHER" id="PTHR15503">
    <property type="entry name" value="LDOC1 RELATED"/>
    <property type="match status" value="1"/>
</dbReference>
<feature type="domain" description="Retrotransposon gag" evidence="3">
    <location>
        <begin position="112"/>
        <end position="205"/>
    </location>
</feature>
<protein>
    <recommendedName>
        <fullName evidence="5">Retrotransposon gag domain-containing protein</fullName>
    </recommendedName>
</protein>
<dbReference type="InterPro" id="IPR023780">
    <property type="entry name" value="Chromo_domain"/>
</dbReference>
<proteinExistence type="predicted"/>
<comment type="caution">
    <text evidence="4">The sequence shown here is derived from an EMBL/GenBank/DDBJ whole genome shotgun (WGS) entry which is preliminary data.</text>
</comment>
<dbReference type="Pfam" id="PF00385">
    <property type="entry name" value="Chromo"/>
    <property type="match status" value="1"/>
</dbReference>
<evidence type="ECO:0000313" key="4">
    <source>
        <dbReference type="EMBL" id="TKR91215.1"/>
    </source>
</evidence>
<dbReference type="SUPFAM" id="SSF50630">
    <property type="entry name" value="Acid proteases"/>
    <property type="match status" value="1"/>
</dbReference>
<feature type="compositionally biased region" description="Basic and acidic residues" evidence="1">
    <location>
        <begin position="578"/>
        <end position="591"/>
    </location>
</feature>
<dbReference type="InterPro" id="IPR005162">
    <property type="entry name" value="Retrotrans_gag_dom"/>
</dbReference>
<dbReference type="Pfam" id="PF08284">
    <property type="entry name" value="RVP_2"/>
    <property type="match status" value="1"/>
</dbReference>
<organism evidence="4">
    <name type="scientific">Populus alba</name>
    <name type="common">White poplar</name>
    <dbReference type="NCBI Taxonomy" id="43335"/>
    <lineage>
        <taxon>Eukaryota</taxon>
        <taxon>Viridiplantae</taxon>
        <taxon>Streptophyta</taxon>
        <taxon>Embryophyta</taxon>
        <taxon>Tracheophyta</taxon>
        <taxon>Spermatophyta</taxon>
        <taxon>Magnoliopsida</taxon>
        <taxon>eudicotyledons</taxon>
        <taxon>Gunneridae</taxon>
        <taxon>Pentapetalae</taxon>
        <taxon>rosids</taxon>
        <taxon>fabids</taxon>
        <taxon>Malpighiales</taxon>
        <taxon>Salicaceae</taxon>
        <taxon>Saliceae</taxon>
        <taxon>Populus</taxon>
    </lineage>
</organism>
<dbReference type="STRING" id="43335.A0A4V6A5P6"/>
<dbReference type="EMBL" id="RCHU01000796">
    <property type="protein sequence ID" value="TKR91215.1"/>
    <property type="molecule type" value="Genomic_DNA"/>
</dbReference>
<evidence type="ECO:0000256" key="1">
    <source>
        <dbReference type="SAM" id="MobiDB-lite"/>
    </source>
</evidence>
<dbReference type="Gene3D" id="2.40.70.10">
    <property type="entry name" value="Acid Proteases"/>
    <property type="match status" value="1"/>
</dbReference>